<dbReference type="Proteomes" id="UP000593576">
    <property type="component" value="Unassembled WGS sequence"/>
</dbReference>
<protein>
    <submittedName>
        <fullName evidence="1">Uncharacterized protein</fullName>
    </submittedName>
</protein>
<reference evidence="1 2" key="1">
    <citation type="journal article" date="2019" name="Genome Biol. Evol.">
        <title>Insights into the evolution of the New World diploid cottons (Gossypium, subgenus Houzingenia) based on genome sequencing.</title>
        <authorList>
            <person name="Grover C.E."/>
            <person name="Arick M.A. 2nd"/>
            <person name="Thrash A."/>
            <person name="Conover J.L."/>
            <person name="Sanders W.S."/>
            <person name="Peterson D.G."/>
            <person name="Frelichowski J.E."/>
            <person name="Scheffler J.A."/>
            <person name="Scheffler B.E."/>
            <person name="Wendel J.F."/>
        </authorList>
    </citation>
    <scope>NUCLEOTIDE SEQUENCE [LARGE SCALE GENOMIC DNA]</scope>
    <source>
        <strain evidence="1">1</strain>
        <tissue evidence="1">Leaf</tissue>
    </source>
</reference>
<evidence type="ECO:0000313" key="2">
    <source>
        <dbReference type="Proteomes" id="UP000593576"/>
    </source>
</evidence>
<name>A0A7J9LWV0_GOSSC</name>
<gene>
    <name evidence="1" type="ORF">Goshw_017472</name>
</gene>
<organism evidence="1 2">
    <name type="scientific">Gossypium schwendimanii</name>
    <name type="common">Cotton</name>
    <dbReference type="NCBI Taxonomy" id="34291"/>
    <lineage>
        <taxon>Eukaryota</taxon>
        <taxon>Viridiplantae</taxon>
        <taxon>Streptophyta</taxon>
        <taxon>Embryophyta</taxon>
        <taxon>Tracheophyta</taxon>
        <taxon>Spermatophyta</taxon>
        <taxon>Magnoliopsida</taxon>
        <taxon>eudicotyledons</taxon>
        <taxon>Gunneridae</taxon>
        <taxon>Pentapetalae</taxon>
        <taxon>rosids</taxon>
        <taxon>malvids</taxon>
        <taxon>Malvales</taxon>
        <taxon>Malvaceae</taxon>
        <taxon>Malvoideae</taxon>
        <taxon>Gossypium</taxon>
    </lineage>
</organism>
<proteinExistence type="predicted"/>
<accession>A0A7J9LWV0</accession>
<keyword evidence="2" id="KW-1185">Reference proteome</keyword>
<comment type="caution">
    <text evidence="1">The sequence shown here is derived from an EMBL/GenBank/DDBJ whole genome shotgun (WGS) entry which is preliminary data.</text>
</comment>
<sequence>MPTRVLITFWRLLTTRLAIILR</sequence>
<feature type="non-terminal residue" evidence="1">
    <location>
        <position position="22"/>
    </location>
</feature>
<dbReference type="EMBL" id="JABFAF010000008">
    <property type="protein sequence ID" value="MBA0863158.1"/>
    <property type="molecule type" value="Genomic_DNA"/>
</dbReference>
<dbReference type="AlphaFoldDB" id="A0A7J9LWV0"/>
<evidence type="ECO:0000313" key="1">
    <source>
        <dbReference type="EMBL" id="MBA0863158.1"/>
    </source>
</evidence>